<keyword evidence="11 13" id="KW-0030">Aminoacyl-tRNA synthetase</keyword>
<dbReference type="CDD" id="cd07957">
    <property type="entry name" value="Anticodon_Ia_Met"/>
    <property type="match status" value="1"/>
</dbReference>
<dbReference type="SUPFAM" id="SSF52374">
    <property type="entry name" value="Nucleotidylyl transferase"/>
    <property type="match status" value="1"/>
</dbReference>
<feature type="binding site" evidence="13">
    <location>
        <position position="147"/>
    </location>
    <ligand>
        <name>Zn(2+)</name>
        <dbReference type="ChEBI" id="CHEBI:29105"/>
    </ligand>
</feature>
<dbReference type="InterPro" id="IPR014729">
    <property type="entry name" value="Rossmann-like_a/b/a_fold"/>
</dbReference>
<evidence type="ECO:0000256" key="11">
    <source>
        <dbReference type="ARBA" id="ARBA00023146"/>
    </source>
</evidence>
<feature type="short sequence motif" description="'HIGH' region" evidence="13">
    <location>
        <begin position="15"/>
        <end position="25"/>
    </location>
</feature>
<dbReference type="GO" id="GO:0046872">
    <property type="term" value="F:metal ion binding"/>
    <property type="evidence" value="ECO:0007669"/>
    <property type="project" value="UniProtKB-KW"/>
</dbReference>
<keyword evidence="4 13" id="KW-0963">Cytoplasm</keyword>
<accession>F2NCU6</accession>
<keyword evidence="10 13" id="KW-0648">Protein biosynthesis</keyword>
<keyword evidence="6 13" id="KW-0436">Ligase</keyword>
<keyword evidence="13" id="KW-0479">Metal-binding</keyword>
<dbReference type="KEGG" id="dao:Desac_1522"/>
<name>F2NCU6_DESAR</name>
<dbReference type="PANTHER" id="PTHR43326">
    <property type="entry name" value="METHIONYL-TRNA SYNTHETASE"/>
    <property type="match status" value="1"/>
</dbReference>
<dbReference type="SUPFAM" id="SSF50249">
    <property type="entry name" value="Nucleic acid-binding proteins"/>
    <property type="match status" value="1"/>
</dbReference>
<feature type="domain" description="TRNA-binding" evidence="14">
    <location>
        <begin position="539"/>
        <end position="638"/>
    </location>
</feature>
<evidence type="ECO:0000256" key="8">
    <source>
        <dbReference type="ARBA" id="ARBA00022840"/>
    </source>
</evidence>
<organism evidence="15 16">
    <name type="scientific">Desulfobacca acetoxidans (strain ATCC 700848 / DSM 11109 / ASRB2)</name>
    <dbReference type="NCBI Taxonomy" id="880072"/>
    <lineage>
        <taxon>Bacteria</taxon>
        <taxon>Pseudomonadati</taxon>
        <taxon>Thermodesulfobacteriota</taxon>
        <taxon>Desulfobaccia</taxon>
        <taxon>Desulfobaccales</taxon>
        <taxon>Desulfobaccaceae</taxon>
        <taxon>Desulfobacca</taxon>
    </lineage>
</organism>
<dbReference type="CDD" id="cd02800">
    <property type="entry name" value="tRNA_bind_EcMetRS_like"/>
    <property type="match status" value="1"/>
</dbReference>
<sequence>MTKPQPPLYITTPIYYVNAEPHIGHAYTTVLADTLARFHRLMGAETRFQTGTDEHGEKVVEAARARGIPVKDYVDQISGRFRGTWDQMQISYDHFIRTTDPLHIQVVQYVLNKVNSQGDIYFSEYAGHYCYGCERFVLERELVDGKCPDHQVKPTYVKEGNYFFRMSRYQDWLIEYIQTHTDFIRPERYRNEVLSFLKEPLEDLCISRPRARVQWGIPLPFDDNYVTYVWFDALINYLTGLGYPDQALVKKFWPACQHLIAKDILKPHGIYWPTILKATGLEPYHHLNVHGYWQIGQGKMSKTLGNVVEPQRLVKQYGLDQVRYFFLREMVYGLDAVFSEDALVGRINADLANDLGNLFSRSLAMVFKYRQGVVPEAGPYESADEELRSLAEMVRDDYLGYLPELEFHKALQRLWELIGEINRYIVVMEPWKLFKIQEQQRLNTVLYTILEGLRWVTVMLRPLLPASADRMREQLGLSPDTWDSGLFELLTWGRLPTGVQLIKGAPLFPRLETLEIKSVSGGEAVFPIQPFKPQVELAVFQQLDLRVGRIIAAAKIPKSDKLLKLSVDIGEVRQVVAGIAQHYEPAEIIGRQVIIVANLKPTKLMGIESQGMVLAAKSEGRLLLLSPEKDVIPGSSVS</sequence>
<comment type="caution">
    <text evidence="13">Lacks conserved residue(s) required for the propagation of feature annotation.</text>
</comment>
<evidence type="ECO:0000256" key="3">
    <source>
        <dbReference type="ARBA" id="ARBA00011738"/>
    </source>
</evidence>
<reference evidence="15 16" key="1">
    <citation type="journal article" date="2011" name="Stand. Genomic Sci.">
        <title>Complete genome sequence of the acetate-degrading sulfate reducer Desulfobacca acetoxidans type strain (ASRB2).</title>
        <authorList>
            <person name="Goker M."/>
            <person name="Teshima H."/>
            <person name="Lapidus A."/>
            <person name="Nolan M."/>
            <person name="Lucas S."/>
            <person name="Hammon N."/>
            <person name="Deshpande S."/>
            <person name="Cheng J.F."/>
            <person name="Tapia R."/>
            <person name="Han C."/>
            <person name="Goodwin L."/>
            <person name="Pitluck S."/>
            <person name="Huntemann M."/>
            <person name="Liolios K."/>
            <person name="Ivanova N."/>
            <person name="Pagani I."/>
            <person name="Mavromatis K."/>
            <person name="Ovchinikova G."/>
            <person name="Pati A."/>
            <person name="Chen A."/>
            <person name="Palaniappan K."/>
            <person name="Land M."/>
            <person name="Hauser L."/>
            <person name="Brambilla E.M."/>
            <person name="Rohde M."/>
            <person name="Spring S."/>
            <person name="Detter J.C."/>
            <person name="Woyke T."/>
            <person name="Bristow J."/>
            <person name="Eisen J.A."/>
            <person name="Markowitz V."/>
            <person name="Hugenholtz P."/>
            <person name="Kyrpides N.C."/>
            <person name="Klenk H.P."/>
        </authorList>
    </citation>
    <scope>NUCLEOTIDE SEQUENCE [LARGE SCALE GENOMIC DNA]</scope>
    <source>
        <strain evidence="16">ATCC 700848 / DSM 11109 / ASRB2</strain>
    </source>
</reference>
<dbReference type="InterPro" id="IPR033911">
    <property type="entry name" value="MetRS_core"/>
</dbReference>
<protein>
    <recommendedName>
        <fullName evidence="13">Methionine--tRNA ligase</fullName>
        <ecNumber evidence="13">6.1.1.10</ecNumber>
    </recommendedName>
    <alternativeName>
        <fullName evidence="13">Methionyl-tRNA synthetase</fullName>
        <shortName evidence="13">MetRS</shortName>
    </alternativeName>
</protein>
<evidence type="ECO:0000256" key="4">
    <source>
        <dbReference type="ARBA" id="ARBA00022490"/>
    </source>
</evidence>
<evidence type="ECO:0000313" key="15">
    <source>
        <dbReference type="EMBL" id="AEB09377.1"/>
    </source>
</evidence>
<dbReference type="eggNOG" id="COG0073">
    <property type="taxonomic scope" value="Bacteria"/>
</dbReference>
<dbReference type="SUPFAM" id="SSF47323">
    <property type="entry name" value="Anticodon-binding domain of a subclass of class I aminoacyl-tRNA synthetases"/>
    <property type="match status" value="1"/>
</dbReference>
<dbReference type="NCBIfam" id="TIGR00399">
    <property type="entry name" value="metG_C_term"/>
    <property type="match status" value="1"/>
</dbReference>
<dbReference type="GO" id="GO:0006431">
    <property type="term" value="P:methionyl-tRNA aminoacylation"/>
    <property type="evidence" value="ECO:0007669"/>
    <property type="project" value="UniProtKB-UniRule"/>
</dbReference>
<dbReference type="HAMAP" id="MF_01228">
    <property type="entry name" value="Met_tRNA_synth_type2"/>
    <property type="match status" value="1"/>
</dbReference>
<dbReference type="Pfam" id="PF19303">
    <property type="entry name" value="Anticodon_3"/>
    <property type="match status" value="1"/>
</dbReference>
<gene>
    <name evidence="13" type="primary">metG</name>
    <name evidence="15" type="ordered locus">Desac_1522</name>
</gene>
<dbReference type="Gene3D" id="3.40.50.620">
    <property type="entry name" value="HUPs"/>
    <property type="match status" value="1"/>
</dbReference>
<comment type="cofactor">
    <cofactor evidence="13">
        <name>Zn(2+)</name>
        <dbReference type="ChEBI" id="CHEBI:29105"/>
    </cofactor>
    <text evidence="13">Binds 1 zinc ion per subunit.</text>
</comment>
<dbReference type="GO" id="GO:0004825">
    <property type="term" value="F:methionine-tRNA ligase activity"/>
    <property type="evidence" value="ECO:0007669"/>
    <property type="project" value="UniProtKB-UniRule"/>
</dbReference>
<evidence type="ECO:0000256" key="2">
    <source>
        <dbReference type="ARBA" id="ARBA00004496"/>
    </source>
</evidence>
<feature type="binding site" evidence="13">
    <location>
        <position position="133"/>
    </location>
    <ligand>
        <name>Zn(2+)</name>
        <dbReference type="ChEBI" id="CHEBI:29105"/>
    </ligand>
</feature>
<keyword evidence="9 13" id="KW-0694">RNA-binding</keyword>
<evidence type="ECO:0000256" key="13">
    <source>
        <dbReference type="HAMAP-Rule" id="MF_01228"/>
    </source>
</evidence>
<comment type="similarity">
    <text evidence="13">Belongs to the class-I aminoacyl-tRNA synthetase family. MetG type 2A subfamily.</text>
</comment>
<evidence type="ECO:0000256" key="9">
    <source>
        <dbReference type="ARBA" id="ARBA00022884"/>
    </source>
</evidence>
<dbReference type="Pfam" id="PF01588">
    <property type="entry name" value="tRNA_bind"/>
    <property type="match status" value="1"/>
</dbReference>
<dbReference type="eggNOG" id="COG0143">
    <property type="taxonomic scope" value="Bacteria"/>
</dbReference>
<dbReference type="InterPro" id="IPR009080">
    <property type="entry name" value="tRNAsynth_Ia_anticodon-bd"/>
</dbReference>
<dbReference type="InterPro" id="IPR012340">
    <property type="entry name" value="NA-bd_OB-fold"/>
</dbReference>
<evidence type="ECO:0000256" key="5">
    <source>
        <dbReference type="ARBA" id="ARBA00022555"/>
    </source>
</evidence>
<dbReference type="InterPro" id="IPR004495">
    <property type="entry name" value="Met-tRNA-synth_bsu_C"/>
</dbReference>
<evidence type="ECO:0000313" key="16">
    <source>
        <dbReference type="Proteomes" id="UP000000483"/>
    </source>
</evidence>
<dbReference type="InterPro" id="IPR015413">
    <property type="entry name" value="Methionyl/Leucyl_tRNA_Synth"/>
</dbReference>
<proteinExistence type="inferred from homology"/>
<dbReference type="PROSITE" id="PS50886">
    <property type="entry name" value="TRBD"/>
    <property type="match status" value="1"/>
</dbReference>
<feature type="binding site" evidence="13">
    <location>
        <position position="130"/>
    </location>
    <ligand>
        <name>Zn(2+)</name>
        <dbReference type="ChEBI" id="CHEBI:29105"/>
    </ligand>
</feature>
<dbReference type="GO" id="GO:0000049">
    <property type="term" value="F:tRNA binding"/>
    <property type="evidence" value="ECO:0007669"/>
    <property type="project" value="UniProtKB-UniRule"/>
</dbReference>
<dbReference type="Pfam" id="PF09334">
    <property type="entry name" value="tRNA-synt_1g"/>
    <property type="match status" value="2"/>
</dbReference>
<dbReference type="InterPro" id="IPR041872">
    <property type="entry name" value="Anticodon_Met"/>
</dbReference>
<keyword evidence="16" id="KW-1185">Reference proteome</keyword>
<comment type="function">
    <text evidence="1 13">Is required not only for elongation of protein synthesis but also for the initiation of all mRNA translation through initiator tRNA(fMet) aminoacylation.</text>
</comment>
<dbReference type="OrthoDB" id="9810191at2"/>
<evidence type="ECO:0000256" key="1">
    <source>
        <dbReference type="ARBA" id="ARBA00003314"/>
    </source>
</evidence>
<dbReference type="NCBIfam" id="NF008900">
    <property type="entry name" value="PRK12267.1"/>
    <property type="match status" value="1"/>
</dbReference>
<dbReference type="GO" id="GO:0005737">
    <property type="term" value="C:cytoplasm"/>
    <property type="evidence" value="ECO:0007669"/>
    <property type="project" value="UniProtKB-SubCell"/>
</dbReference>
<dbReference type="EMBL" id="CP002629">
    <property type="protein sequence ID" value="AEB09377.1"/>
    <property type="molecule type" value="Genomic_DNA"/>
</dbReference>
<keyword evidence="8 13" id="KW-0067">ATP-binding</keyword>
<dbReference type="PANTHER" id="PTHR43326:SF1">
    <property type="entry name" value="METHIONINE--TRNA LIGASE, MITOCHONDRIAL"/>
    <property type="match status" value="1"/>
</dbReference>
<dbReference type="HOGENOM" id="CLU_009710_9_4_7"/>
<evidence type="ECO:0000256" key="12">
    <source>
        <dbReference type="ARBA" id="ARBA00047364"/>
    </source>
</evidence>
<comment type="catalytic activity">
    <reaction evidence="12 13">
        <text>tRNA(Met) + L-methionine + ATP = L-methionyl-tRNA(Met) + AMP + diphosphate</text>
        <dbReference type="Rhea" id="RHEA:13481"/>
        <dbReference type="Rhea" id="RHEA-COMP:9667"/>
        <dbReference type="Rhea" id="RHEA-COMP:9698"/>
        <dbReference type="ChEBI" id="CHEBI:30616"/>
        <dbReference type="ChEBI" id="CHEBI:33019"/>
        <dbReference type="ChEBI" id="CHEBI:57844"/>
        <dbReference type="ChEBI" id="CHEBI:78442"/>
        <dbReference type="ChEBI" id="CHEBI:78530"/>
        <dbReference type="ChEBI" id="CHEBI:456215"/>
        <dbReference type="EC" id="6.1.1.10"/>
    </reaction>
</comment>
<dbReference type="GO" id="GO:0005524">
    <property type="term" value="F:ATP binding"/>
    <property type="evidence" value="ECO:0007669"/>
    <property type="project" value="UniProtKB-UniRule"/>
</dbReference>
<dbReference type="STRING" id="880072.Desac_1522"/>
<evidence type="ECO:0000256" key="6">
    <source>
        <dbReference type="ARBA" id="ARBA00022598"/>
    </source>
</evidence>
<dbReference type="AlphaFoldDB" id="F2NCU6"/>
<dbReference type="InterPro" id="IPR014758">
    <property type="entry name" value="Met-tRNA_synth"/>
</dbReference>
<comment type="subcellular location">
    <subcellularLocation>
        <location evidence="2 13">Cytoplasm</location>
    </subcellularLocation>
</comment>
<evidence type="ECO:0000256" key="10">
    <source>
        <dbReference type="ARBA" id="ARBA00022917"/>
    </source>
</evidence>
<dbReference type="InterPro" id="IPR023457">
    <property type="entry name" value="Met-tRNA_synth_2"/>
</dbReference>
<reference evidence="16" key="2">
    <citation type="submission" date="2011-03" db="EMBL/GenBank/DDBJ databases">
        <title>The complete genome of Desulfobacca acetoxidans DSM 11109.</title>
        <authorList>
            <consortium name="US DOE Joint Genome Institute (JGI-PGF)"/>
            <person name="Lucas S."/>
            <person name="Copeland A."/>
            <person name="Lapidus A."/>
            <person name="Bruce D."/>
            <person name="Goodwin L."/>
            <person name="Pitluck S."/>
            <person name="Peters L."/>
            <person name="Kyrpides N."/>
            <person name="Mavromatis K."/>
            <person name="Ivanova N."/>
            <person name="Ovchinnikova G."/>
            <person name="Teshima H."/>
            <person name="Detter J.C."/>
            <person name="Han C."/>
            <person name="Land M."/>
            <person name="Hauser L."/>
            <person name="Markowitz V."/>
            <person name="Cheng J.-F."/>
            <person name="Hugenholtz P."/>
            <person name="Woyke T."/>
            <person name="Wu D."/>
            <person name="Spring S."/>
            <person name="Schueler E."/>
            <person name="Brambilla E."/>
            <person name="Klenk H.-P."/>
            <person name="Eisen J.A."/>
        </authorList>
    </citation>
    <scope>NUCLEOTIDE SEQUENCE [LARGE SCALE GENOMIC DNA]</scope>
    <source>
        <strain evidence="16">ATCC 700848 / DSM 11109 / ASRB2</strain>
    </source>
</reference>
<dbReference type="EC" id="6.1.1.10" evidence="13"/>
<dbReference type="InterPro" id="IPR002547">
    <property type="entry name" value="tRNA-bd_dom"/>
</dbReference>
<dbReference type="Gene3D" id="2.170.220.10">
    <property type="match status" value="1"/>
</dbReference>
<comment type="subunit">
    <text evidence="3 13">Homodimer.</text>
</comment>
<dbReference type="NCBIfam" id="TIGR00398">
    <property type="entry name" value="metG"/>
    <property type="match status" value="1"/>
</dbReference>
<feature type="short sequence motif" description="'KMSKS' region" evidence="13">
    <location>
        <begin position="299"/>
        <end position="303"/>
    </location>
</feature>
<dbReference type="RefSeq" id="WP_013706487.1">
    <property type="nucleotide sequence ID" value="NC_015388.1"/>
</dbReference>
<evidence type="ECO:0000259" key="14">
    <source>
        <dbReference type="PROSITE" id="PS50886"/>
    </source>
</evidence>
<feature type="binding site" evidence="13">
    <location>
        <position position="150"/>
    </location>
    <ligand>
        <name>Zn(2+)</name>
        <dbReference type="ChEBI" id="CHEBI:29105"/>
    </ligand>
</feature>
<dbReference type="FunFam" id="2.40.50.140:FF:000042">
    <property type="entry name" value="Methionine--tRNA ligase"/>
    <property type="match status" value="1"/>
</dbReference>
<dbReference type="FunFam" id="2.170.220.10:FF:000003">
    <property type="entry name" value="Methionine--tRNA ligase"/>
    <property type="match status" value="1"/>
</dbReference>
<keyword evidence="5 13" id="KW-0820">tRNA-binding</keyword>
<dbReference type="Gene3D" id="2.40.50.140">
    <property type="entry name" value="Nucleic acid-binding proteins"/>
    <property type="match status" value="1"/>
</dbReference>
<keyword evidence="13" id="KW-0862">Zinc</keyword>
<dbReference type="CDD" id="cd00814">
    <property type="entry name" value="MetRS_core"/>
    <property type="match status" value="1"/>
</dbReference>
<keyword evidence="7 13" id="KW-0547">Nucleotide-binding</keyword>
<dbReference type="PRINTS" id="PR01041">
    <property type="entry name" value="TRNASYNTHMET"/>
</dbReference>
<evidence type="ECO:0000256" key="7">
    <source>
        <dbReference type="ARBA" id="ARBA00022741"/>
    </source>
</evidence>
<dbReference type="Gene3D" id="1.10.730.10">
    <property type="entry name" value="Isoleucyl-tRNA Synthetase, Domain 1"/>
    <property type="match status" value="1"/>
</dbReference>
<dbReference type="Proteomes" id="UP000000483">
    <property type="component" value="Chromosome"/>
</dbReference>